<dbReference type="RefSeq" id="WP_136575579.1">
    <property type="nucleotide sequence ID" value="NZ_STFF01000001.1"/>
</dbReference>
<dbReference type="OrthoDB" id="9778331at2"/>
<evidence type="ECO:0000256" key="4">
    <source>
        <dbReference type="ARBA" id="ARBA00022692"/>
    </source>
</evidence>
<dbReference type="AlphaFoldDB" id="A0A4S8I1K8"/>
<dbReference type="GO" id="GO:0005886">
    <property type="term" value="C:plasma membrane"/>
    <property type="evidence" value="ECO:0007669"/>
    <property type="project" value="UniProtKB-SubCell"/>
</dbReference>
<organism evidence="9 10">
    <name type="scientific">Niastella caeni</name>
    <dbReference type="NCBI Taxonomy" id="2569763"/>
    <lineage>
        <taxon>Bacteria</taxon>
        <taxon>Pseudomonadati</taxon>
        <taxon>Bacteroidota</taxon>
        <taxon>Chitinophagia</taxon>
        <taxon>Chitinophagales</taxon>
        <taxon>Chitinophagaceae</taxon>
        <taxon>Niastella</taxon>
    </lineage>
</organism>
<dbReference type="Pfam" id="PF04239">
    <property type="entry name" value="DUF421"/>
    <property type="match status" value="1"/>
</dbReference>
<keyword evidence="6 7" id="KW-0472">Membrane</keyword>
<evidence type="ECO:0000259" key="8">
    <source>
        <dbReference type="Pfam" id="PF04239"/>
    </source>
</evidence>
<feature type="transmembrane region" description="Helical" evidence="7">
    <location>
        <begin position="53"/>
        <end position="72"/>
    </location>
</feature>
<gene>
    <name evidence="9" type="ORF">FAM09_02940</name>
</gene>
<dbReference type="Gene3D" id="3.30.240.20">
    <property type="entry name" value="bsu07140 like domains"/>
    <property type="match status" value="1"/>
</dbReference>
<protein>
    <submittedName>
        <fullName evidence="9">DUF421 domain-containing protein</fullName>
    </submittedName>
</protein>
<keyword evidence="3" id="KW-1003">Cell membrane</keyword>
<proteinExistence type="inferred from homology"/>
<evidence type="ECO:0000256" key="2">
    <source>
        <dbReference type="ARBA" id="ARBA00006448"/>
    </source>
</evidence>
<accession>A0A4S8I1K8</accession>
<dbReference type="InterPro" id="IPR007353">
    <property type="entry name" value="DUF421"/>
</dbReference>
<name>A0A4S8I1K8_9BACT</name>
<dbReference type="InterPro" id="IPR023090">
    <property type="entry name" value="UPF0702_alpha/beta_dom_sf"/>
</dbReference>
<evidence type="ECO:0000256" key="3">
    <source>
        <dbReference type="ARBA" id="ARBA00022475"/>
    </source>
</evidence>
<evidence type="ECO:0000256" key="5">
    <source>
        <dbReference type="ARBA" id="ARBA00022989"/>
    </source>
</evidence>
<keyword evidence="10" id="KW-1185">Reference proteome</keyword>
<comment type="caution">
    <text evidence="9">The sequence shown here is derived from an EMBL/GenBank/DDBJ whole genome shotgun (WGS) entry which is preliminary data.</text>
</comment>
<dbReference type="PANTHER" id="PTHR34582:SF6">
    <property type="entry name" value="UPF0702 TRANSMEMBRANE PROTEIN YCAP"/>
    <property type="match status" value="1"/>
</dbReference>
<evidence type="ECO:0000313" key="10">
    <source>
        <dbReference type="Proteomes" id="UP000306918"/>
    </source>
</evidence>
<dbReference type="Proteomes" id="UP000306918">
    <property type="component" value="Unassembled WGS sequence"/>
</dbReference>
<evidence type="ECO:0000256" key="6">
    <source>
        <dbReference type="ARBA" id="ARBA00023136"/>
    </source>
</evidence>
<feature type="domain" description="YetF C-terminal" evidence="8">
    <location>
        <begin position="78"/>
        <end position="148"/>
    </location>
</feature>
<evidence type="ECO:0000256" key="7">
    <source>
        <dbReference type="SAM" id="Phobius"/>
    </source>
</evidence>
<evidence type="ECO:0000313" key="9">
    <source>
        <dbReference type="EMBL" id="THU41089.1"/>
    </source>
</evidence>
<comment type="subcellular location">
    <subcellularLocation>
        <location evidence="1">Cell membrane</location>
        <topology evidence="1">Multi-pass membrane protein</topology>
    </subcellularLocation>
</comment>
<sequence>MNPVIRGIIIYLFLMLVFRLSGKRTLAQTTPFELVLLLIISEVTQQALVGEDYSITTSLILITTLIGVDLLFSMIKHKWKGFEKITEGSPLIVVADGKLLQNRSRKSRVSEEDVLEAARNIHGLERLDQIKYAVLELDGTISIIPKESAV</sequence>
<reference evidence="9 10" key="1">
    <citation type="submission" date="2019-04" db="EMBL/GenBank/DDBJ databases">
        <title>Niastella caeni sp. nov., isolated from activated sludge.</title>
        <authorList>
            <person name="Sheng M."/>
        </authorList>
    </citation>
    <scope>NUCLEOTIDE SEQUENCE [LARGE SCALE GENOMIC DNA]</scope>
    <source>
        <strain evidence="9 10">HX-2-15</strain>
    </source>
</reference>
<comment type="similarity">
    <text evidence="2">Belongs to the UPF0702 family.</text>
</comment>
<dbReference type="PANTHER" id="PTHR34582">
    <property type="entry name" value="UPF0702 TRANSMEMBRANE PROTEIN YCAP"/>
    <property type="match status" value="1"/>
</dbReference>
<dbReference type="EMBL" id="STFF01000001">
    <property type="protein sequence ID" value="THU41089.1"/>
    <property type="molecule type" value="Genomic_DNA"/>
</dbReference>
<keyword evidence="5 7" id="KW-1133">Transmembrane helix</keyword>
<keyword evidence="4 7" id="KW-0812">Transmembrane</keyword>
<evidence type="ECO:0000256" key="1">
    <source>
        <dbReference type="ARBA" id="ARBA00004651"/>
    </source>
</evidence>